<comment type="subcellular location">
    <subcellularLocation>
        <location evidence="1">Cell membrane</location>
        <topology evidence="1">Multi-pass membrane protein</topology>
    </subcellularLocation>
</comment>
<keyword evidence="4 6" id="KW-1133">Transmembrane helix</keyword>
<feature type="transmembrane region" description="Helical" evidence="6">
    <location>
        <begin position="116"/>
        <end position="135"/>
    </location>
</feature>
<keyword evidence="5 6" id="KW-0472">Membrane</keyword>
<gene>
    <name evidence="7" type="ORF">ORY91_001790</name>
    <name evidence="8" type="ORF">V9W64_09875</name>
</gene>
<dbReference type="InterPro" id="IPR002797">
    <property type="entry name" value="Polysacc_synth"/>
</dbReference>
<dbReference type="GO" id="GO:0005886">
    <property type="term" value="C:plasma membrane"/>
    <property type="evidence" value="ECO:0007669"/>
    <property type="project" value="UniProtKB-SubCell"/>
</dbReference>
<dbReference type="PANTHER" id="PTHR30250">
    <property type="entry name" value="PST FAMILY PREDICTED COLANIC ACID TRANSPORTER"/>
    <property type="match status" value="1"/>
</dbReference>
<evidence type="ECO:0000313" key="7">
    <source>
        <dbReference type="EMBL" id="MDD9328366.1"/>
    </source>
</evidence>
<dbReference type="EMBL" id="CP146598">
    <property type="protein sequence ID" value="WWY02982.1"/>
    <property type="molecule type" value="Genomic_DNA"/>
</dbReference>
<dbReference type="RefSeq" id="WP_274572615.1">
    <property type="nucleotide sequence ID" value="NZ_CP145606.1"/>
</dbReference>
<evidence type="ECO:0000256" key="2">
    <source>
        <dbReference type="ARBA" id="ARBA00022475"/>
    </source>
</evidence>
<feature type="transmembrane region" description="Helical" evidence="6">
    <location>
        <begin position="289"/>
        <end position="308"/>
    </location>
</feature>
<evidence type="ECO:0000256" key="5">
    <source>
        <dbReference type="ARBA" id="ARBA00023136"/>
    </source>
</evidence>
<feature type="transmembrane region" description="Helical" evidence="6">
    <location>
        <begin position="171"/>
        <end position="189"/>
    </location>
</feature>
<accession>A0A9X4E5P9</accession>
<keyword evidence="2" id="KW-1003">Cell membrane</keyword>
<proteinExistence type="predicted"/>
<feature type="transmembrane region" description="Helical" evidence="6">
    <location>
        <begin position="210"/>
        <end position="228"/>
    </location>
</feature>
<dbReference type="Proteomes" id="UP001149607">
    <property type="component" value="Chromosome"/>
</dbReference>
<feature type="transmembrane region" description="Helical" evidence="6">
    <location>
        <begin position="36"/>
        <end position="57"/>
    </location>
</feature>
<feature type="transmembrane region" description="Helical" evidence="6">
    <location>
        <begin position="78"/>
        <end position="96"/>
    </location>
</feature>
<dbReference type="AlphaFoldDB" id="A0A9X4E5P9"/>
<evidence type="ECO:0000313" key="9">
    <source>
        <dbReference type="Proteomes" id="UP001149607"/>
    </source>
</evidence>
<reference evidence="8" key="2">
    <citation type="submission" date="2024-02" db="EMBL/GenBank/DDBJ databases">
        <title>Neisseria leonii sp. nov.</title>
        <authorList>
            <person name="Boutroux M."/>
            <person name="Favre-Rochex S."/>
            <person name="Gorgette O."/>
            <person name="Touak G."/>
            <person name="Muhle E."/>
            <person name="Chesneau O."/>
            <person name="Clermont D."/>
            <person name="Rahi P."/>
        </authorList>
    </citation>
    <scope>NUCLEOTIDE SEQUENCE</scope>
    <source>
        <strain evidence="8">51.81</strain>
    </source>
</reference>
<keyword evidence="3 6" id="KW-0812">Transmembrane</keyword>
<feature type="transmembrane region" description="Helical" evidence="6">
    <location>
        <begin position="408"/>
        <end position="430"/>
    </location>
</feature>
<evidence type="ECO:0000256" key="4">
    <source>
        <dbReference type="ARBA" id="ARBA00022989"/>
    </source>
</evidence>
<evidence type="ECO:0000256" key="1">
    <source>
        <dbReference type="ARBA" id="ARBA00004651"/>
    </source>
</evidence>
<feature type="transmembrane region" description="Helical" evidence="6">
    <location>
        <begin position="354"/>
        <end position="370"/>
    </location>
</feature>
<dbReference type="PANTHER" id="PTHR30250:SF11">
    <property type="entry name" value="O-ANTIGEN TRANSPORTER-RELATED"/>
    <property type="match status" value="1"/>
</dbReference>
<evidence type="ECO:0000256" key="6">
    <source>
        <dbReference type="SAM" id="Phobius"/>
    </source>
</evidence>
<feature type="transmembrane region" description="Helical" evidence="6">
    <location>
        <begin position="248"/>
        <end position="277"/>
    </location>
</feature>
<evidence type="ECO:0000313" key="8">
    <source>
        <dbReference type="EMBL" id="WWY02982.1"/>
    </source>
</evidence>
<sequence length="477" mass="50619">MNRRTVAAYALGPVGSAALGLLTLPLLSWYFPAQDIGRTALLQTAVSLLLIVAGMGADQAYIREFHAAPDRNLLLKNVLLPPLAALTFILLLWAALPFSAAQLLFGSRNPAWELWIALYAAAWLFTRYLSLILRLHERALAFSAAQVWPKLCLLLSAPAAVAAGAPADTGTLAAAFALSQSAAVLLLAWQTRIQLAAALRAPFSRTLLGSLLHYGLPLALAALAYWGLGSADKWLLKQYAAPDILGVYALAAGFAAAAVLVQSIFSTIWAPTLFRWVHEQRDLAPVARIFRLLTGAAAAVWCLSALAAPLTRLFLPTDYAAVPFLLPLVMLPPLIYTLTEVGGIGIQVRKKSRAALWITLASLCAHLALGRLLIPAFGAAGAALAVSLAFALFFVLKTEYARRIWLPLPRAAAYAAVAAALLLGSAYAAYGAAYPAAFALLWTVLSVALAVSFRRDLAAALTAGRLKTATEPPDGKP</sequence>
<evidence type="ECO:0000256" key="3">
    <source>
        <dbReference type="ARBA" id="ARBA00022692"/>
    </source>
</evidence>
<feature type="transmembrane region" description="Helical" evidence="6">
    <location>
        <begin position="436"/>
        <end position="453"/>
    </location>
</feature>
<dbReference type="InterPro" id="IPR050833">
    <property type="entry name" value="Poly_Biosynth_Transport"/>
</dbReference>
<feature type="transmembrane region" description="Helical" evidence="6">
    <location>
        <begin position="376"/>
        <end position="396"/>
    </location>
</feature>
<organism evidence="7">
    <name type="scientific">Neisseria leonii</name>
    <dbReference type="NCBI Taxonomy" id="2995413"/>
    <lineage>
        <taxon>Bacteria</taxon>
        <taxon>Pseudomonadati</taxon>
        <taxon>Pseudomonadota</taxon>
        <taxon>Betaproteobacteria</taxon>
        <taxon>Neisseriales</taxon>
        <taxon>Neisseriaceae</taxon>
        <taxon>Neisseria</taxon>
    </lineage>
</organism>
<protein>
    <submittedName>
        <fullName evidence="7">Oligosaccharide flippase family protein</fullName>
    </submittedName>
</protein>
<reference evidence="7" key="1">
    <citation type="submission" date="2022-10" db="EMBL/GenBank/DDBJ databases">
        <authorList>
            <person name="Boutroux M."/>
        </authorList>
    </citation>
    <scope>NUCLEOTIDE SEQUENCE</scope>
    <source>
        <strain evidence="7">51.81</strain>
    </source>
</reference>
<feature type="transmembrane region" description="Helical" evidence="6">
    <location>
        <begin position="7"/>
        <end position="30"/>
    </location>
</feature>
<name>A0A9X4E5P9_9NEIS</name>
<dbReference type="EMBL" id="JAPQFL010000005">
    <property type="protein sequence ID" value="MDD9328366.1"/>
    <property type="molecule type" value="Genomic_DNA"/>
</dbReference>
<keyword evidence="9" id="KW-1185">Reference proteome</keyword>
<feature type="transmembrane region" description="Helical" evidence="6">
    <location>
        <begin position="147"/>
        <end position="165"/>
    </location>
</feature>
<dbReference type="Pfam" id="PF01943">
    <property type="entry name" value="Polysacc_synt"/>
    <property type="match status" value="1"/>
</dbReference>
<feature type="transmembrane region" description="Helical" evidence="6">
    <location>
        <begin position="320"/>
        <end position="342"/>
    </location>
</feature>